<dbReference type="Proteomes" id="UP000184517">
    <property type="component" value="Unassembled WGS sequence"/>
</dbReference>
<evidence type="ECO:0000313" key="2">
    <source>
        <dbReference type="Proteomes" id="UP000184517"/>
    </source>
</evidence>
<sequence>MWINRNVKRIFIFIILSLTSINVSAAIYVVHDIEESSARSLAFQLSKLLPANTQLIPVRRSLFIQNASFLKSEDVTVAIGSESFRQVCSSVSEGAVMAIFIGKEEYLKARSQCGLPNSAVFSGAPLDKRLALLEAIWFDRKPLAVLYSDNLLIDVQNMQEQAAQHGFEFQFIKTEVDRLSVLKSVNFVLDGSAVVFSLVDTELYKNGIAQDILKLLFHKQRVMIGPSFAFVRAGSLFAIYSDTDTKLDILANHISMWQTKGVLLDAVYPDKLRVSFNPYLIKSHGVVLPSPSYLKDKYGLCSETGC</sequence>
<reference evidence="2" key="1">
    <citation type="submission" date="2016-11" db="EMBL/GenBank/DDBJ databases">
        <authorList>
            <person name="Varghese N."/>
            <person name="Submissions S."/>
        </authorList>
    </citation>
    <scope>NUCLEOTIDE SEQUENCE [LARGE SCALE GENOMIC DNA]</scope>
    <source>
        <strain evidence="2">DSM 16579</strain>
    </source>
</reference>
<organism evidence="1 2">
    <name type="scientific">Marinomonas polaris DSM 16579</name>
    <dbReference type="NCBI Taxonomy" id="1122206"/>
    <lineage>
        <taxon>Bacteria</taxon>
        <taxon>Pseudomonadati</taxon>
        <taxon>Pseudomonadota</taxon>
        <taxon>Gammaproteobacteria</taxon>
        <taxon>Oceanospirillales</taxon>
        <taxon>Oceanospirillaceae</taxon>
        <taxon>Marinomonas</taxon>
    </lineage>
</organism>
<name>A0A1M4V033_9GAMM</name>
<dbReference type="EMBL" id="FQVF01000003">
    <property type="protein sequence ID" value="SHE62248.1"/>
    <property type="molecule type" value="Genomic_DNA"/>
</dbReference>
<keyword evidence="2" id="KW-1185">Reference proteome</keyword>
<proteinExistence type="predicted"/>
<evidence type="ECO:0000313" key="1">
    <source>
        <dbReference type="EMBL" id="SHE62248.1"/>
    </source>
</evidence>
<protein>
    <recommendedName>
        <fullName evidence="3">ABC transporter substrate binding protein</fullName>
    </recommendedName>
</protein>
<evidence type="ECO:0008006" key="3">
    <source>
        <dbReference type="Google" id="ProtNLM"/>
    </source>
</evidence>
<dbReference type="Gene3D" id="3.40.50.2300">
    <property type="match status" value="1"/>
</dbReference>
<accession>A0A1M4V033</accession>
<dbReference type="STRING" id="1122206.SAMN02745753_00526"/>
<gene>
    <name evidence="1" type="ORF">SAMN02745753_00526</name>
</gene>
<dbReference type="AlphaFoldDB" id="A0A1M4V033"/>